<name>A0AA36BX25_OCTVU</name>
<dbReference type="EMBL" id="OX597840">
    <property type="protein sequence ID" value="CAI9742231.1"/>
    <property type="molecule type" value="Genomic_DNA"/>
</dbReference>
<dbReference type="AlphaFoldDB" id="A0AA36BX25"/>
<gene>
    <name evidence="1" type="ORF">OCTVUL_1B028984</name>
</gene>
<evidence type="ECO:0000313" key="1">
    <source>
        <dbReference type="EMBL" id="CAI9742231.1"/>
    </source>
</evidence>
<keyword evidence="2" id="KW-1185">Reference proteome</keyword>
<accession>A0AA36BX25</accession>
<evidence type="ECO:0000313" key="2">
    <source>
        <dbReference type="Proteomes" id="UP001162480"/>
    </source>
</evidence>
<sequence length="114" mass="13444">MKTFRPTQDHHDTDDVFSPNLNSSEYGFHCPVEFRVPKTLNYRLKVGNYLDRDCGAPCNDMFFTPDKRDFARMWIVLLVDPNSFICRSNFQLCNEYQKLGIIILLEKELVFKNT</sequence>
<reference evidence="1" key="1">
    <citation type="submission" date="2023-08" db="EMBL/GenBank/DDBJ databases">
        <authorList>
            <person name="Alioto T."/>
            <person name="Alioto T."/>
            <person name="Gomez Garrido J."/>
        </authorList>
    </citation>
    <scope>NUCLEOTIDE SEQUENCE</scope>
</reference>
<dbReference type="Proteomes" id="UP001162480">
    <property type="component" value="Chromosome 27"/>
</dbReference>
<organism evidence="1 2">
    <name type="scientific">Octopus vulgaris</name>
    <name type="common">Common octopus</name>
    <dbReference type="NCBI Taxonomy" id="6645"/>
    <lineage>
        <taxon>Eukaryota</taxon>
        <taxon>Metazoa</taxon>
        <taxon>Spiralia</taxon>
        <taxon>Lophotrochozoa</taxon>
        <taxon>Mollusca</taxon>
        <taxon>Cephalopoda</taxon>
        <taxon>Coleoidea</taxon>
        <taxon>Octopodiformes</taxon>
        <taxon>Octopoda</taxon>
        <taxon>Incirrata</taxon>
        <taxon>Octopodidae</taxon>
        <taxon>Octopus</taxon>
    </lineage>
</organism>
<protein>
    <submittedName>
        <fullName evidence="1">Uncharacterized protein</fullName>
    </submittedName>
</protein>
<proteinExistence type="predicted"/>